<organism evidence="2 3">
    <name type="scientific">Lacisediminihabitans changchengi</name>
    <dbReference type="NCBI Taxonomy" id="2787634"/>
    <lineage>
        <taxon>Bacteria</taxon>
        <taxon>Bacillati</taxon>
        <taxon>Actinomycetota</taxon>
        <taxon>Actinomycetes</taxon>
        <taxon>Micrococcales</taxon>
        <taxon>Microbacteriaceae</taxon>
        <taxon>Lacisediminihabitans</taxon>
    </lineage>
</organism>
<keyword evidence="3" id="KW-1185">Reference proteome</keyword>
<feature type="transmembrane region" description="Helical" evidence="1">
    <location>
        <begin position="163"/>
        <end position="184"/>
    </location>
</feature>
<feature type="transmembrane region" description="Helical" evidence="1">
    <location>
        <begin position="130"/>
        <end position="151"/>
    </location>
</feature>
<dbReference type="Proteomes" id="UP000636458">
    <property type="component" value="Unassembled WGS sequence"/>
</dbReference>
<feature type="transmembrane region" description="Helical" evidence="1">
    <location>
        <begin position="61"/>
        <end position="80"/>
    </location>
</feature>
<reference evidence="2" key="1">
    <citation type="submission" date="2021-01" db="EMBL/GenBank/DDBJ databases">
        <title>Lacisediminihabitans sp. nov. strain G11-30, isolated from Antarctic Soil.</title>
        <authorList>
            <person name="Li J."/>
        </authorList>
    </citation>
    <scope>NUCLEOTIDE SEQUENCE</scope>
    <source>
        <strain evidence="2">G11-30</strain>
    </source>
</reference>
<dbReference type="EMBL" id="JAEPES010000006">
    <property type="protein sequence ID" value="MBK4348990.1"/>
    <property type="molecule type" value="Genomic_DNA"/>
</dbReference>
<evidence type="ECO:0000256" key="1">
    <source>
        <dbReference type="SAM" id="Phobius"/>
    </source>
</evidence>
<accession>A0A934W5W5</accession>
<keyword evidence="1" id="KW-0812">Transmembrane</keyword>
<proteinExistence type="predicted"/>
<name>A0A934W5W5_9MICO</name>
<dbReference type="AlphaFoldDB" id="A0A934W5W5"/>
<feature type="transmembrane region" description="Helical" evidence="1">
    <location>
        <begin position="190"/>
        <end position="214"/>
    </location>
</feature>
<keyword evidence="1" id="KW-1133">Transmembrane helix</keyword>
<evidence type="ECO:0000313" key="2">
    <source>
        <dbReference type="EMBL" id="MBK4348990.1"/>
    </source>
</evidence>
<protein>
    <submittedName>
        <fullName evidence="2">DUF998 domain-containing protein</fullName>
    </submittedName>
</protein>
<sequence length="227" mass="23412">MSSEGKARGFDSAAAVTRSMLGWGVVAGPFYVIFGLILAANRPGFDLTRDALSLLLLGSGGWAQAVNLILAGLMTIVAAIGLARTPRWSRPAAALVGIYGLSLIVSAVFPPDATADFPPDVGRGVLTVSGLLHLAFGGFGFLSLGVAAILAAGWHRRRSSRGAWSIIAGIVVIISFGAGGALSQGPAGVALLWIAVLAGWVWLAVTSVMTYRAVPHPVIAQRREEVA</sequence>
<comment type="caution">
    <text evidence="2">The sequence shown here is derived from an EMBL/GenBank/DDBJ whole genome shotgun (WGS) entry which is preliminary data.</text>
</comment>
<keyword evidence="1" id="KW-0472">Membrane</keyword>
<feature type="transmembrane region" description="Helical" evidence="1">
    <location>
        <begin position="21"/>
        <end position="41"/>
    </location>
</feature>
<gene>
    <name evidence="2" type="ORF">IV501_15260</name>
</gene>
<dbReference type="InterPro" id="IPR009339">
    <property type="entry name" value="DUF998"/>
</dbReference>
<dbReference type="Pfam" id="PF06197">
    <property type="entry name" value="DUF998"/>
    <property type="match status" value="1"/>
</dbReference>
<feature type="transmembrane region" description="Helical" evidence="1">
    <location>
        <begin position="92"/>
        <end position="110"/>
    </location>
</feature>
<dbReference type="RefSeq" id="WP_200557192.1">
    <property type="nucleotide sequence ID" value="NZ_JAEPES010000006.1"/>
</dbReference>
<evidence type="ECO:0000313" key="3">
    <source>
        <dbReference type="Proteomes" id="UP000636458"/>
    </source>
</evidence>